<dbReference type="RefSeq" id="WP_002684321.1">
    <property type="nucleotide sequence ID" value="NZ_JH600070.1"/>
</dbReference>
<dbReference type="Gene3D" id="3.40.50.300">
    <property type="entry name" value="P-loop containing nucleotide triphosphate hydrolases"/>
    <property type="match status" value="1"/>
</dbReference>
<dbReference type="GO" id="GO:0005886">
    <property type="term" value="C:plasma membrane"/>
    <property type="evidence" value="ECO:0007669"/>
    <property type="project" value="UniProtKB-SubCell"/>
</dbReference>
<dbReference type="InterPro" id="IPR003439">
    <property type="entry name" value="ABC_transporter-like_ATP-bd"/>
</dbReference>
<accession>I3CE85</accession>
<evidence type="ECO:0000256" key="2">
    <source>
        <dbReference type="ARBA" id="ARBA00005417"/>
    </source>
</evidence>
<keyword evidence="4" id="KW-0536">Nodulation</keyword>
<dbReference type="HOGENOM" id="CLU_000604_1_2_6"/>
<evidence type="ECO:0000256" key="8">
    <source>
        <dbReference type="ARBA" id="ARBA00022967"/>
    </source>
</evidence>
<organism evidence="11 12">
    <name type="scientific">Beggiatoa alba B18LD</name>
    <dbReference type="NCBI Taxonomy" id="395493"/>
    <lineage>
        <taxon>Bacteria</taxon>
        <taxon>Pseudomonadati</taxon>
        <taxon>Pseudomonadota</taxon>
        <taxon>Gammaproteobacteria</taxon>
        <taxon>Thiotrichales</taxon>
        <taxon>Thiotrichaceae</taxon>
        <taxon>Beggiatoa</taxon>
    </lineage>
</organism>
<comment type="subcellular location">
    <subcellularLocation>
        <location evidence="1">Cell membrane</location>
    </subcellularLocation>
</comment>
<sequence>MSDYPVVVCAEHLSKVYGQQAVVDAICFNVYQGECCGILGPNGAGKTTTLRMLIGSTPPTSGKLTVLGASIPQQAREMRARIGVVPQQDNLDPDFSVTRNLAIYGSYFGLSEATLQARIPDILEFASLQHKGDALINALSGGMQRRLSLARALINQPELLVLDEPTTGLDPQARQLIWQRLRRLKTEGYTLILTTHYMEEAERLCDRLIIMDNGKILDQGSPRDLIERYIEPQVIEVHGLEVQAWHEQVGKTVALRNEKVGDTWFYYGKGEAIMQLLQALEHQTALRYLHRPASLEDVFLKLTGRELRDD</sequence>
<keyword evidence="8" id="KW-1278">Translocase</keyword>
<dbReference type="EMBL" id="JH600070">
    <property type="protein sequence ID" value="EIJ41928.1"/>
    <property type="molecule type" value="Genomic_DNA"/>
</dbReference>
<dbReference type="InterPro" id="IPR027417">
    <property type="entry name" value="P-loop_NTPase"/>
</dbReference>
<proteinExistence type="inferred from homology"/>
<evidence type="ECO:0000313" key="11">
    <source>
        <dbReference type="EMBL" id="EIJ41928.1"/>
    </source>
</evidence>
<reference evidence="11 12" key="1">
    <citation type="submission" date="2011-11" db="EMBL/GenBank/DDBJ databases">
        <title>Improved High-Quality Draft sequence of Beggiatoa alba B18lD.</title>
        <authorList>
            <consortium name="US DOE Joint Genome Institute"/>
            <person name="Lucas S."/>
            <person name="Han J."/>
            <person name="Lapidus A."/>
            <person name="Cheng J.-F."/>
            <person name="Goodwin L."/>
            <person name="Pitluck S."/>
            <person name="Peters L."/>
            <person name="Mikhailova N."/>
            <person name="Held B."/>
            <person name="Detter J.C."/>
            <person name="Han C."/>
            <person name="Tapia R."/>
            <person name="Land M."/>
            <person name="Hauser L."/>
            <person name="Kyrpides N."/>
            <person name="Ivanova N."/>
            <person name="Pagani I."/>
            <person name="Samuel K."/>
            <person name="Teske A."/>
            <person name="Mueller J."/>
            <person name="Woyke T."/>
        </authorList>
    </citation>
    <scope>NUCLEOTIDE SEQUENCE [LARGE SCALE GENOMIC DNA]</scope>
    <source>
        <strain evidence="11 12">B18LD</strain>
    </source>
</reference>
<dbReference type="PANTHER" id="PTHR42711:SF5">
    <property type="entry name" value="ABC TRANSPORTER ATP-BINDING PROTEIN NATA"/>
    <property type="match status" value="1"/>
</dbReference>
<evidence type="ECO:0000256" key="3">
    <source>
        <dbReference type="ARBA" id="ARBA00022448"/>
    </source>
</evidence>
<dbReference type="InterPro" id="IPR003593">
    <property type="entry name" value="AAA+_ATPase"/>
</dbReference>
<dbReference type="GO" id="GO:0005524">
    <property type="term" value="F:ATP binding"/>
    <property type="evidence" value="ECO:0007669"/>
    <property type="project" value="UniProtKB-KW"/>
</dbReference>
<dbReference type="SUPFAM" id="SSF52540">
    <property type="entry name" value="P-loop containing nucleoside triphosphate hydrolases"/>
    <property type="match status" value="1"/>
</dbReference>
<protein>
    <submittedName>
        <fullName evidence="11">ABC-type multidrug transport system, ATPase component</fullName>
    </submittedName>
</protein>
<evidence type="ECO:0000256" key="5">
    <source>
        <dbReference type="ARBA" id="ARBA00022475"/>
    </source>
</evidence>
<dbReference type="PROSITE" id="PS50893">
    <property type="entry name" value="ABC_TRANSPORTER_2"/>
    <property type="match status" value="1"/>
</dbReference>
<keyword evidence="9" id="KW-0472">Membrane</keyword>
<evidence type="ECO:0000313" key="12">
    <source>
        <dbReference type="Proteomes" id="UP000005744"/>
    </source>
</evidence>
<evidence type="ECO:0000256" key="9">
    <source>
        <dbReference type="ARBA" id="ARBA00023136"/>
    </source>
</evidence>
<evidence type="ECO:0000259" key="10">
    <source>
        <dbReference type="PROSITE" id="PS50893"/>
    </source>
</evidence>
<dbReference type="GO" id="GO:0016887">
    <property type="term" value="F:ATP hydrolysis activity"/>
    <property type="evidence" value="ECO:0007669"/>
    <property type="project" value="InterPro"/>
</dbReference>
<keyword evidence="5" id="KW-1003">Cell membrane</keyword>
<keyword evidence="6" id="KW-0547">Nucleotide-binding</keyword>
<name>I3CE85_9GAMM</name>
<dbReference type="AlphaFoldDB" id="I3CE85"/>
<dbReference type="Proteomes" id="UP000005744">
    <property type="component" value="Unassembled WGS sequence"/>
</dbReference>
<dbReference type="OrthoDB" id="5560252at2"/>
<evidence type="ECO:0000256" key="4">
    <source>
        <dbReference type="ARBA" id="ARBA00022458"/>
    </source>
</evidence>
<keyword evidence="3" id="KW-0813">Transport</keyword>
<dbReference type="eggNOG" id="COG1131">
    <property type="taxonomic scope" value="Bacteria"/>
</dbReference>
<dbReference type="Pfam" id="PF00005">
    <property type="entry name" value="ABC_tran"/>
    <property type="match status" value="1"/>
</dbReference>
<keyword evidence="7" id="KW-0067">ATP-binding</keyword>
<dbReference type="SMART" id="SM00382">
    <property type="entry name" value="AAA"/>
    <property type="match status" value="1"/>
</dbReference>
<dbReference type="PANTHER" id="PTHR42711">
    <property type="entry name" value="ABC TRANSPORTER ATP-BINDING PROTEIN"/>
    <property type="match status" value="1"/>
</dbReference>
<dbReference type="InterPro" id="IPR017871">
    <property type="entry name" value="ABC_transporter-like_CS"/>
</dbReference>
<gene>
    <name evidence="11" type="ORF">BegalDRAFT_1025</name>
</gene>
<evidence type="ECO:0000256" key="6">
    <source>
        <dbReference type="ARBA" id="ARBA00022741"/>
    </source>
</evidence>
<dbReference type="FunFam" id="3.40.50.300:FF:000589">
    <property type="entry name" value="ABC transporter, ATP-binding subunit"/>
    <property type="match status" value="1"/>
</dbReference>
<evidence type="ECO:0000256" key="1">
    <source>
        <dbReference type="ARBA" id="ARBA00004236"/>
    </source>
</evidence>
<keyword evidence="12" id="KW-1185">Reference proteome</keyword>
<comment type="similarity">
    <text evidence="2">Belongs to the ABC transporter superfamily.</text>
</comment>
<dbReference type="InterPro" id="IPR050763">
    <property type="entry name" value="ABC_transporter_ATP-binding"/>
</dbReference>
<evidence type="ECO:0000256" key="7">
    <source>
        <dbReference type="ARBA" id="ARBA00022840"/>
    </source>
</evidence>
<dbReference type="PROSITE" id="PS00211">
    <property type="entry name" value="ABC_TRANSPORTER_1"/>
    <property type="match status" value="1"/>
</dbReference>
<dbReference type="STRING" id="395493.BegalDRAFT_1025"/>
<feature type="domain" description="ABC transporter" evidence="10">
    <location>
        <begin position="8"/>
        <end position="238"/>
    </location>
</feature>